<reference evidence="1 2" key="1">
    <citation type="submission" date="2019-12" db="EMBL/GenBank/DDBJ databases">
        <title>Mucilaginibacter sp. HMF7410 genome sequencing and assembly.</title>
        <authorList>
            <person name="Kang H."/>
            <person name="Cha I."/>
            <person name="Kim H."/>
            <person name="Joh K."/>
        </authorList>
    </citation>
    <scope>NUCLEOTIDE SEQUENCE [LARGE SCALE GENOMIC DNA]</scope>
    <source>
        <strain evidence="1 2">HMF7410</strain>
    </source>
</reference>
<protein>
    <submittedName>
        <fullName evidence="1">Addiction module component CHP02574 family protein</fullName>
    </submittedName>
</protein>
<comment type="caution">
    <text evidence="1">The sequence shown here is derived from an EMBL/GenBank/DDBJ whole genome shotgun (WGS) entry which is preliminary data.</text>
</comment>
<name>A0A7K1ST99_9SPHI</name>
<accession>A0A7K1ST99</accession>
<gene>
    <name evidence="1" type="ORF">GO621_03195</name>
</gene>
<dbReference type="InterPro" id="IPR013406">
    <property type="entry name" value="CHP02574_addiction_mod"/>
</dbReference>
<dbReference type="RefSeq" id="WP_157564102.1">
    <property type="nucleotide sequence ID" value="NZ_WPIK01000002.1"/>
</dbReference>
<evidence type="ECO:0000313" key="2">
    <source>
        <dbReference type="Proteomes" id="UP000462014"/>
    </source>
</evidence>
<dbReference type="Proteomes" id="UP000462014">
    <property type="component" value="Unassembled WGS sequence"/>
</dbReference>
<dbReference type="EMBL" id="WPIK01000002">
    <property type="protein sequence ID" value="MVN20538.1"/>
    <property type="molecule type" value="Genomic_DNA"/>
</dbReference>
<dbReference type="Pfam" id="PF09720">
    <property type="entry name" value="Unstab_antitox"/>
    <property type="match status" value="1"/>
</dbReference>
<sequence>MSLQYISDNTGKTTGVFIPISEWNELKSKYKGIEQEHTDIPVWQMEEAGKRLQDYRNEPTQALDFDAAMEDIEKDL</sequence>
<evidence type="ECO:0000313" key="1">
    <source>
        <dbReference type="EMBL" id="MVN20538.1"/>
    </source>
</evidence>
<dbReference type="AlphaFoldDB" id="A0A7K1ST99"/>
<keyword evidence="2" id="KW-1185">Reference proteome</keyword>
<proteinExistence type="predicted"/>
<organism evidence="1 2">
    <name type="scientific">Mucilaginibacter arboris</name>
    <dbReference type="NCBI Taxonomy" id="2682090"/>
    <lineage>
        <taxon>Bacteria</taxon>
        <taxon>Pseudomonadati</taxon>
        <taxon>Bacteroidota</taxon>
        <taxon>Sphingobacteriia</taxon>
        <taxon>Sphingobacteriales</taxon>
        <taxon>Sphingobacteriaceae</taxon>
        <taxon>Mucilaginibacter</taxon>
    </lineage>
</organism>